<evidence type="ECO:0000256" key="7">
    <source>
        <dbReference type="ARBA" id="ARBA00023004"/>
    </source>
</evidence>
<dbReference type="Proteomes" id="UP000516305">
    <property type="component" value="Chromosome"/>
</dbReference>
<evidence type="ECO:0000256" key="5">
    <source>
        <dbReference type="ARBA" id="ARBA00022764"/>
    </source>
</evidence>
<name>A0A7H0VH61_9FLAO</name>
<dbReference type="Gene3D" id="1.10.760.10">
    <property type="entry name" value="Cytochrome c-like domain"/>
    <property type="match status" value="2"/>
</dbReference>
<evidence type="ECO:0000256" key="9">
    <source>
        <dbReference type="PIRSR" id="PIRSR000294-2"/>
    </source>
</evidence>
<dbReference type="FunFam" id="1.10.760.10:FF:000042">
    <property type="entry name" value="Cytochrome c peroxidase"/>
    <property type="match status" value="1"/>
</dbReference>
<dbReference type="GO" id="GO:0020037">
    <property type="term" value="F:heme binding"/>
    <property type="evidence" value="ECO:0007669"/>
    <property type="project" value="InterPro"/>
</dbReference>
<keyword evidence="3 9" id="KW-0479">Metal-binding</keyword>
<protein>
    <submittedName>
        <fullName evidence="11">Cytochrome-c peroxidase</fullName>
    </submittedName>
</protein>
<dbReference type="GO" id="GO:0009055">
    <property type="term" value="F:electron transfer activity"/>
    <property type="evidence" value="ECO:0007669"/>
    <property type="project" value="InterPro"/>
</dbReference>
<dbReference type="EMBL" id="CP060139">
    <property type="protein sequence ID" value="QNR25059.1"/>
    <property type="molecule type" value="Genomic_DNA"/>
</dbReference>
<evidence type="ECO:0000256" key="1">
    <source>
        <dbReference type="ARBA" id="ARBA00004418"/>
    </source>
</evidence>
<dbReference type="PIRSF" id="PIRSF000294">
    <property type="entry name" value="Cytochrome-c_peroxidase"/>
    <property type="match status" value="1"/>
</dbReference>
<dbReference type="GO" id="GO:0042597">
    <property type="term" value="C:periplasmic space"/>
    <property type="evidence" value="ECO:0007669"/>
    <property type="project" value="UniProtKB-SubCell"/>
</dbReference>
<dbReference type="AlphaFoldDB" id="A0A7H0VH61"/>
<keyword evidence="11" id="KW-0575">Peroxidase</keyword>
<feature type="domain" description="Cytochrome c" evidence="10">
    <location>
        <begin position="59"/>
        <end position="160"/>
    </location>
</feature>
<comment type="cofactor">
    <cofactor evidence="8">
        <name>heme</name>
        <dbReference type="ChEBI" id="CHEBI:30413"/>
    </cofactor>
    <text evidence="8">Binds 2 heme groups.</text>
</comment>
<keyword evidence="5" id="KW-0574">Periplasm</keyword>
<dbReference type="Pfam" id="PF03150">
    <property type="entry name" value="CCP_MauG"/>
    <property type="match status" value="1"/>
</dbReference>
<evidence type="ECO:0000313" key="12">
    <source>
        <dbReference type="Proteomes" id="UP000516305"/>
    </source>
</evidence>
<dbReference type="InterPro" id="IPR004852">
    <property type="entry name" value="Di-haem_cyt_c_peroxidsae"/>
</dbReference>
<evidence type="ECO:0000256" key="6">
    <source>
        <dbReference type="ARBA" id="ARBA00023002"/>
    </source>
</evidence>
<evidence type="ECO:0000259" key="10">
    <source>
        <dbReference type="PROSITE" id="PS51007"/>
    </source>
</evidence>
<dbReference type="PANTHER" id="PTHR30600">
    <property type="entry name" value="CYTOCHROME C PEROXIDASE-RELATED"/>
    <property type="match status" value="1"/>
</dbReference>
<dbReference type="PANTHER" id="PTHR30600:SF10">
    <property type="entry name" value="BLL6722 PROTEIN"/>
    <property type="match status" value="1"/>
</dbReference>
<comment type="subcellular location">
    <subcellularLocation>
        <location evidence="1">Periplasm</location>
    </subcellularLocation>
</comment>
<dbReference type="InterPro" id="IPR026259">
    <property type="entry name" value="MauG/Cytc_peroxidase"/>
</dbReference>
<evidence type="ECO:0000256" key="2">
    <source>
        <dbReference type="ARBA" id="ARBA00022617"/>
    </source>
</evidence>
<evidence type="ECO:0000313" key="11">
    <source>
        <dbReference type="EMBL" id="QNR25059.1"/>
    </source>
</evidence>
<organism evidence="11 12">
    <name type="scientific">Croceimicrobium hydrocarbonivorans</name>
    <dbReference type="NCBI Taxonomy" id="2761580"/>
    <lineage>
        <taxon>Bacteria</taxon>
        <taxon>Pseudomonadati</taxon>
        <taxon>Bacteroidota</taxon>
        <taxon>Flavobacteriia</taxon>
        <taxon>Flavobacteriales</taxon>
        <taxon>Owenweeksiaceae</taxon>
        <taxon>Croceimicrobium</taxon>
    </lineage>
</organism>
<feature type="binding site" description="covalent" evidence="8">
    <location>
        <position position="238"/>
    </location>
    <ligand>
        <name>heme c</name>
        <dbReference type="ChEBI" id="CHEBI:61717"/>
        <label>2</label>
    </ligand>
</feature>
<evidence type="ECO:0000256" key="4">
    <source>
        <dbReference type="ARBA" id="ARBA00022729"/>
    </source>
</evidence>
<evidence type="ECO:0000256" key="8">
    <source>
        <dbReference type="PIRSR" id="PIRSR000294-1"/>
    </source>
</evidence>
<dbReference type="SUPFAM" id="SSF46626">
    <property type="entry name" value="Cytochrome c"/>
    <property type="match status" value="2"/>
</dbReference>
<sequence length="369" mass="41444">MNRKWITLTLITGAILMVSQCKDDPDTSGPISYGTPYTLEVPSGFPQANTPADNPMTEEGIRLGRFLFYEKALSDDQSISCASCHMQERAFTDATPTSVGTRGIFGRRKAMPLFNLAFHDNFFWDGRVQTLEQQSLHPIRDTVEMDNDLATVIQRLSANPIYPPMFKAAYGSEKITEDRIAKSIAQFERTLISANSKFDRVIRLKTGEQFTELEQRGYELFTSDFDPNGGFGGDCFHCHGERETRYLFGAFGRDLQFVNNGLKAVYTDEGRAEVTNDPADVGKFKVPSVRNVEFSFPYMHDGSIPNLDSLIGFYNFGGHKHVNVDPNMKAAGIGRNWSLGQKQALAAFLRTLTDYEFLEDTTFSNPHIQ</sequence>
<dbReference type="GO" id="GO:0046872">
    <property type="term" value="F:metal ion binding"/>
    <property type="evidence" value="ECO:0007669"/>
    <property type="project" value="UniProtKB-KW"/>
</dbReference>
<keyword evidence="12" id="KW-1185">Reference proteome</keyword>
<feature type="binding site" description="covalent" evidence="8">
    <location>
        <position position="235"/>
    </location>
    <ligand>
        <name>heme c</name>
        <dbReference type="ChEBI" id="CHEBI:61717"/>
        <label>2</label>
    </ligand>
</feature>
<comment type="PTM">
    <text evidence="8">Binds 2 heme groups per subunit.</text>
</comment>
<gene>
    <name evidence="11" type="ORF">H4K34_04210</name>
</gene>
<feature type="binding site" description="axial binding residue" evidence="9">
    <location>
        <position position="239"/>
    </location>
    <ligand>
        <name>heme c</name>
        <dbReference type="ChEBI" id="CHEBI:61717"/>
        <label>2</label>
    </ligand>
    <ligandPart>
        <name>Fe</name>
        <dbReference type="ChEBI" id="CHEBI:18248"/>
    </ligandPart>
</feature>
<keyword evidence="2 8" id="KW-0349">Heme</keyword>
<keyword evidence="6" id="KW-0560">Oxidoreductase</keyword>
<dbReference type="GO" id="GO:0004130">
    <property type="term" value="F:cytochrome-c peroxidase activity"/>
    <property type="evidence" value="ECO:0007669"/>
    <property type="project" value="TreeGrafter"/>
</dbReference>
<dbReference type="InterPro" id="IPR051395">
    <property type="entry name" value="Cytochrome_c_Peroxidase/MauG"/>
</dbReference>
<keyword evidence="7 9" id="KW-0408">Iron</keyword>
<dbReference type="RefSeq" id="WP_210759584.1">
    <property type="nucleotide sequence ID" value="NZ_CP060139.1"/>
</dbReference>
<reference evidence="11 12" key="1">
    <citation type="submission" date="2020-08" db="EMBL/GenBank/DDBJ databases">
        <title>Croceimicrobium hydrocarbonivorans gen. nov., sp. nov., a novel marine bacterium isolated from a bacterial consortium that degrades polyethylene terephthalate.</title>
        <authorList>
            <person name="Liu R."/>
        </authorList>
    </citation>
    <scope>NUCLEOTIDE SEQUENCE [LARGE SCALE GENOMIC DNA]</scope>
    <source>
        <strain evidence="11 12">A20-9</strain>
    </source>
</reference>
<feature type="binding site" description="covalent" evidence="8">
    <location>
        <position position="81"/>
    </location>
    <ligand>
        <name>heme c</name>
        <dbReference type="ChEBI" id="CHEBI:61717"/>
        <label>1</label>
    </ligand>
</feature>
<dbReference type="InterPro" id="IPR036909">
    <property type="entry name" value="Cyt_c-like_dom_sf"/>
</dbReference>
<dbReference type="InterPro" id="IPR009056">
    <property type="entry name" value="Cyt_c-like_dom"/>
</dbReference>
<dbReference type="PROSITE" id="PS51007">
    <property type="entry name" value="CYTC"/>
    <property type="match status" value="1"/>
</dbReference>
<proteinExistence type="predicted"/>
<keyword evidence="4" id="KW-0732">Signal</keyword>
<evidence type="ECO:0000256" key="3">
    <source>
        <dbReference type="ARBA" id="ARBA00022723"/>
    </source>
</evidence>
<feature type="binding site" description="axial binding residue" evidence="9">
    <location>
        <position position="85"/>
    </location>
    <ligand>
        <name>heme c</name>
        <dbReference type="ChEBI" id="CHEBI:61717"/>
        <label>1</label>
    </ligand>
    <ligandPart>
        <name>Fe</name>
        <dbReference type="ChEBI" id="CHEBI:18248"/>
    </ligandPart>
</feature>
<accession>A0A7H0VH61</accession>
<feature type="binding site" description="covalent" evidence="8">
    <location>
        <position position="84"/>
    </location>
    <ligand>
        <name>heme c</name>
        <dbReference type="ChEBI" id="CHEBI:61717"/>
        <label>1</label>
    </ligand>
</feature>
<dbReference type="KEGG" id="chyd:H4K34_04210"/>